<accession>A0ACB8EFY6</accession>
<proteinExistence type="predicted"/>
<gene>
    <name evidence="1" type="ORF">K3G42_004808</name>
</gene>
<keyword evidence="2" id="KW-1185">Reference proteome</keyword>
<dbReference type="Proteomes" id="UP000827872">
    <property type="component" value="Linkage Group LG03"/>
</dbReference>
<reference evidence="1" key="1">
    <citation type="submission" date="2021-08" db="EMBL/GenBank/DDBJ databases">
        <title>The first chromosome-level gecko genome reveals the dynamic sex chromosomes of Neotropical dwarf geckos (Sphaerodactylidae: Sphaerodactylus).</title>
        <authorList>
            <person name="Pinto B.J."/>
            <person name="Keating S.E."/>
            <person name="Gamble T."/>
        </authorList>
    </citation>
    <scope>NUCLEOTIDE SEQUENCE</scope>
    <source>
        <strain evidence="1">TG3544</strain>
    </source>
</reference>
<organism evidence="1 2">
    <name type="scientific">Sphaerodactylus townsendi</name>
    <dbReference type="NCBI Taxonomy" id="933632"/>
    <lineage>
        <taxon>Eukaryota</taxon>
        <taxon>Metazoa</taxon>
        <taxon>Chordata</taxon>
        <taxon>Craniata</taxon>
        <taxon>Vertebrata</taxon>
        <taxon>Euteleostomi</taxon>
        <taxon>Lepidosauria</taxon>
        <taxon>Squamata</taxon>
        <taxon>Bifurcata</taxon>
        <taxon>Gekkota</taxon>
        <taxon>Sphaerodactylidae</taxon>
        <taxon>Sphaerodactylus</taxon>
    </lineage>
</organism>
<dbReference type="EMBL" id="CM037616">
    <property type="protein sequence ID" value="KAH7991328.1"/>
    <property type="molecule type" value="Genomic_DNA"/>
</dbReference>
<evidence type="ECO:0000313" key="2">
    <source>
        <dbReference type="Proteomes" id="UP000827872"/>
    </source>
</evidence>
<evidence type="ECO:0000313" key="1">
    <source>
        <dbReference type="EMBL" id="KAH7991328.1"/>
    </source>
</evidence>
<comment type="caution">
    <text evidence="1">The sequence shown here is derived from an EMBL/GenBank/DDBJ whole genome shotgun (WGS) entry which is preliminary data.</text>
</comment>
<sequence length="159" mass="17889">MQNWFLVHFLHSQGIYKSFFLSMYSDAPLDHLCGQSFSLQNLHMFSQARILASLLRSGFRLVLPSPQDLPWRFFLMCSKSIPNLKWRLLTLEVKGHSGFRGTAVVLLPEGMPLSVVHSLLPLVLSVAFWNCISAFEPGQLPTPPFGLNPARSCSSLPPY</sequence>
<name>A0ACB8EFY6_9SAUR</name>
<protein>
    <submittedName>
        <fullName evidence="1">Uncharacterized protein</fullName>
    </submittedName>
</protein>